<dbReference type="AlphaFoldDB" id="A0A9W6WIP3"/>
<evidence type="ECO:0000313" key="10">
    <source>
        <dbReference type="Proteomes" id="UP001165121"/>
    </source>
</evidence>
<sequence length="538" mass="58621">MKWVSESLRLPPRPDRLAQLDLQLTRPTGLTISENLNLGRPRPSLVPPDRSTNWPSGPSNDMHEELHVAFVQGTVTAQGADAAAARTGRGGSVQAPPTKSVVADSAHVEECAGVVACANKSGRVGTPTMQGVQGHRGYKVTSTPKAEASSRDADSAAEDRVPQVLDIFTGEPKVGEALALLPTVVELLELEELSYVAFLDSLKAGDLVEVVLLRPEGGAQELNSSSVMDSEVLDDEQTSKRQTRYGAAILKDPSDPYHPLLKEFSDVVSDGPPSVLPPDWGVRHEIDLVPGTNYSLPAYAVSNFAIGCALLQVDAEDRKMVVSFQSRQVKAAENNCPDNDKELLAMKCALVKFRVHLLAQKPFAIYTDHASLRTATSSPQLSLRMARWLSFFAEFNFTVEYNPGKQNVLADALSRRTDYELAHLAYLESPLYVLIREAYADDDDLAGLVEALSVPNRAVELTARQRSRLHRYSVMEGLLYYQVDGGDEPQIVVPTTRTCVIVSPMRLMTRRLASSGAGEDIYVCSPQFLVTPLVQVGT</sequence>
<feature type="region of interest" description="Disordered" evidence="7">
    <location>
        <begin position="127"/>
        <end position="156"/>
    </location>
</feature>
<feature type="domain" description="Reverse transcriptase RNase H-like" evidence="8">
    <location>
        <begin position="301"/>
        <end position="395"/>
    </location>
</feature>
<evidence type="ECO:0000259" key="8">
    <source>
        <dbReference type="Pfam" id="PF17917"/>
    </source>
</evidence>
<protein>
    <submittedName>
        <fullName evidence="9">Unnamed protein product</fullName>
    </submittedName>
</protein>
<dbReference type="Pfam" id="PF17917">
    <property type="entry name" value="RT_RNaseH"/>
    <property type="match status" value="1"/>
</dbReference>
<keyword evidence="3" id="KW-0540">Nuclease</keyword>
<dbReference type="Proteomes" id="UP001165121">
    <property type="component" value="Unassembled WGS sequence"/>
</dbReference>
<gene>
    <name evidence="9" type="ORF">Pfra01_000011800</name>
</gene>
<dbReference type="PANTHER" id="PTHR34072">
    <property type="entry name" value="ENZYMATIC POLYPROTEIN-RELATED"/>
    <property type="match status" value="1"/>
</dbReference>
<feature type="compositionally biased region" description="Polar residues" evidence="7">
    <location>
        <begin position="50"/>
        <end position="59"/>
    </location>
</feature>
<keyword evidence="2" id="KW-0548">Nucleotidyltransferase</keyword>
<evidence type="ECO:0000256" key="5">
    <source>
        <dbReference type="ARBA" id="ARBA00022801"/>
    </source>
</evidence>
<proteinExistence type="predicted"/>
<accession>A0A9W6WIP3</accession>
<dbReference type="GO" id="GO:0004519">
    <property type="term" value="F:endonuclease activity"/>
    <property type="evidence" value="ECO:0007669"/>
    <property type="project" value="UniProtKB-KW"/>
</dbReference>
<evidence type="ECO:0000256" key="2">
    <source>
        <dbReference type="ARBA" id="ARBA00022695"/>
    </source>
</evidence>
<dbReference type="PANTHER" id="PTHR34072:SF56">
    <property type="entry name" value="REVERSE TRANSCRIPTASE_RETROTRANSPOSON-DERIVED PROTEIN RNASE H-LIKE DOMAIN-CONTAINING PROTEIN"/>
    <property type="match status" value="1"/>
</dbReference>
<dbReference type="SUPFAM" id="SSF56672">
    <property type="entry name" value="DNA/RNA polymerases"/>
    <property type="match status" value="1"/>
</dbReference>
<organism evidence="9 10">
    <name type="scientific">Phytophthora fragariaefolia</name>
    <dbReference type="NCBI Taxonomy" id="1490495"/>
    <lineage>
        <taxon>Eukaryota</taxon>
        <taxon>Sar</taxon>
        <taxon>Stramenopiles</taxon>
        <taxon>Oomycota</taxon>
        <taxon>Peronosporomycetes</taxon>
        <taxon>Peronosporales</taxon>
        <taxon>Peronosporaceae</taxon>
        <taxon>Phytophthora</taxon>
    </lineage>
</organism>
<reference evidence="9" key="1">
    <citation type="submission" date="2023-04" db="EMBL/GenBank/DDBJ databases">
        <title>Phytophthora fragariaefolia NBRC 109709.</title>
        <authorList>
            <person name="Ichikawa N."/>
            <person name="Sato H."/>
            <person name="Tonouchi N."/>
        </authorList>
    </citation>
    <scope>NUCLEOTIDE SEQUENCE</scope>
    <source>
        <strain evidence="9">NBRC 109709</strain>
    </source>
</reference>
<dbReference type="OrthoDB" id="1227411at2759"/>
<keyword evidence="10" id="KW-1185">Reference proteome</keyword>
<feature type="region of interest" description="Disordered" evidence="7">
    <location>
        <begin position="33"/>
        <end position="59"/>
    </location>
</feature>
<evidence type="ECO:0000256" key="1">
    <source>
        <dbReference type="ARBA" id="ARBA00022679"/>
    </source>
</evidence>
<dbReference type="GO" id="GO:0003964">
    <property type="term" value="F:RNA-directed DNA polymerase activity"/>
    <property type="evidence" value="ECO:0007669"/>
    <property type="project" value="UniProtKB-KW"/>
</dbReference>
<dbReference type="EMBL" id="BSXT01000008">
    <property type="protein sequence ID" value="GMF14607.1"/>
    <property type="molecule type" value="Genomic_DNA"/>
</dbReference>
<keyword evidence="4" id="KW-0255">Endonuclease</keyword>
<dbReference type="GO" id="GO:0016787">
    <property type="term" value="F:hydrolase activity"/>
    <property type="evidence" value="ECO:0007669"/>
    <property type="project" value="UniProtKB-KW"/>
</dbReference>
<evidence type="ECO:0000256" key="4">
    <source>
        <dbReference type="ARBA" id="ARBA00022759"/>
    </source>
</evidence>
<name>A0A9W6WIP3_9STRA</name>
<evidence type="ECO:0000256" key="7">
    <source>
        <dbReference type="SAM" id="MobiDB-lite"/>
    </source>
</evidence>
<dbReference type="CDD" id="cd09274">
    <property type="entry name" value="RNase_HI_RT_Ty3"/>
    <property type="match status" value="1"/>
</dbReference>
<keyword evidence="6" id="KW-0695">RNA-directed DNA polymerase</keyword>
<keyword evidence="5" id="KW-0378">Hydrolase</keyword>
<dbReference type="InterPro" id="IPR041373">
    <property type="entry name" value="RT_RNaseH"/>
</dbReference>
<comment type="caution">
    <text evidence="9">The sequence shown here is derived from an EMBL/GenBank/DDBJ whole genome shotgun (WGS) entry which is preliminary data.</text>
</comment>
<dbReference type="InterPro" id="IPR043502">
    <property type="entry name" value="DNA/RNA_pol_sf"/>
</dbReference>
<evidence type="ECO:0000313" key="9">
    <source>
        <dbReference type="EMBL" id="GMF14607.1"/>
    </source>
</evidence>
<evidence type="ECO:0000256" key="6">
    <source>
        <dbReference type="ARBA" id="ARBA00022918"/>
    </source>
</evidence>
<keyword evidence="1" id="KW-0808">Transferase</keyword>
<evidence type="ECO:0000256" key="3">
    <source>
        <dbReference type="ARBA" id="ARBA00022722"/>
    </source>
</evidence>